<keyword evidence="2" id="KW-0732">Signal</keyword>
<name>A0A7D7MB46_PLAMR</name>
<gene>
    <name evidence="3" type="ORF">H1Q58_15025</name>
</gene>
<reference evidence="3 4" key="1">
    <citation type="submission" date="2020-07" db="EMBL/GenBank/DDBJ databases">
        <title>Screening of a cold-adapted Planococcus bacterium producing protease in traditional shrimp paste and protease identification by genome sequencing.</title>
        <authorList>
            <person name="Gao R."/>
            <person name="Leng W."/>
            <person name="Chu Q."/>
            <person name="Wu X."/>
            <person name="Liu H."/>
            <person name="Li X."/>
        </authorList>
    </citation>
    <scope>NUCLEOTIDE SEQUENCE [LARGE SCALE GENOMIC DNA]</scope>
    <source>
        <strain evidence="3 4">XJ11</strain>
    </source>
</reference>
<dbReference type="KEGG" id="pdec:H1Q58_15025"/>
<evidence type="ECO:0000313" key="4">
    <source>
        <dbReference type="Proteomes" id="UP000514716"/>
    </source>
</evidence>
<sequence>MKDRIILVVVLSSVLGSSAVSASSLSHTIKSSYHAVAISILVAIGIYAIYTYLKKRKIEKSA</sequence>
<dbReference type="EMBL" id="CP059540">
    <property type="protein sequence ID" value="QMT17252.1"/>
    <property type="molecule type" value="Genomic_DNA"/>
</dbReference>
<keyword evidence="4" id="KW-1185">Reference proteome</keyword>
<keyword evidence="1" id="KW-1133">Transmembrane helix</keyword>
<protein>
    <submittedName>
        <fullName evidence="3">Uncharacterized protein</fullName>
    </submittedName>
</protein>
<evidence type="ECO:0000313" key="3">
    <source>
        <dbReference type="EMBL" id="QMT17252.1"/>
    </source>
</evidence>
<feature type="signal peptide" evidence="2">
    <location>
        <begin position="1"/>
        <end position="22"/>
    </location>
</feature>
<proteinExistence type="predicted"/>
<evidence type="ECO:0000256" key="2">
    <source>
        <dbReference type="SAM" id="SignalP"/>
    </source>
</evidence>
<dbReference type="Proteomes" id="UP000514716">
    <property type="component" value="Chromosome"/>
</dbReference>
<keyword evidence="1" id="KW-0472">Membrane</keyword>
<evidence type="ECO:0000256" key="1">
    <source>
        <dbReference type="SAM" id="Phobius"/>
    </source>
</evidence>
<dbReference type="AlphaFoldDB" id="A0A7D7MB46"/>
<feature type="chain" id="PRO_5028025538" evidence="2">
    <location>
        <begin position="23"/>
        <end position="62"/>
    </location>
</feature>
<organism evidence="3 4">
    <name type="scientific">Planococcus maritimus</name>
    <dbReference type="NCBI Taxonomy" id="192421"/>
    <lineage>
        <taxon>Bacteria</taxon>
        <taxon>Bacillati</taxon>
        <taxon>Bacillota</taxon>
        <taxon>Bacilli</taxon>
        <taxon>Bacillales</taxon>
        <taxon>Caryophanaceae</taxon>
        <taxon>Planococcus</taxon>
    </lineage>
</organism>
<accession>A0A7D7MB46</accession>
<keyword evidence="1" id="KW-0812">Transmembrane</keyword>
<dbReference type="RefSeq" id="WP_069576841.1">
    <property type="nucleotide sequence ID" value="NZ_CP059540.1"/>
</dbReference>
<feature type="transmembrane region" description="Helical" evidence="1">
    <location>
        <begin position="32"/>
        <end position="53"/>
    </location>
</feature>